<keyword evidence="2" id="KW-1185">Reference proteome</keyword>
<reference evidence="1" key="1">
    <citation type="journal article" date="2020" name="Nat. Commun.">
        <title>Large-scale genome sequencing of mycorrhizal fungi provides insights into the early evolution of symbiotic traits.</title>
        <authorList>
            <person name="Miyauchi S."/>
            <person name="Kiss E."/>
            <person name="Kuo A."/>
            <person name="Drula E."/>
            <person name="Kohler A."/>
            <person name="Sanchez-Garcia M."/>
            <person name="Morin E."/>
            <person name="Andreopoulos B."/>
            <person name="Barry K.W."/>
            <person name="Bonito G."/>
            <person name="Buee M."/>
            <person name="Carver A."/>
            <person name="Chen C."/>
            <person name="Cichocki N."/>
            <person name="Clum A."/>
            <person name="Culley D."/>
            <person name="Crous P.W."/>
            <person name="Fauchery L."/>
            <person name="Girlanda M."/>
            <person name="Hayes R.D."/>
            <person name="Keri Z."/>
            <person name="LaButti K."/>
            <person name="Lipzen A."/>
            <person name="Lombard V."/>
            <person name="Magnuson J."/>
            <person name="Maillard F."/>
            <person name="Murat C."/>
            <person name="Nolan M."/>
            <person name="Ohm R.A."/>
            <person name="Pangilinan J."/>
            <person name="Pereira M.F."/>
            <person name="Perotto S."/>
            <person name="Peter M."/>
            <person name="Pfister S."/>
            <person name="Riley R."/>
            <person name="Sitrit Y."/>
            <person name="Stielow J.B."/>
            <person name="Szollosi G."/>
            <person name="Zifcakova L."/>
            <person name="Stursova M."/>
            <person name="Spatafora J.W."/>
            <person name="Tedersoo L."/>
            <person name="Vaario L.M."/>
            <person name="Yamada A."/>
            <person name="Yan M."/>
            <person name="Wang P."/>
            <person name="Xu J."/>
            <person name="Bruns T."/>
            <person name="Baldrian P."/>
            <person name="Vilgalys R."/>
            <person name="Dunand C."/>
            <person name="Henrissat B."/>
            <person name="Grigoriev I.V."/>
            <person name="Hibbett D."/>
            <person name="Nagy L.G."/>
            <person name="Martin F.M."/>
        </authorList>
    </citation>
    <scope>NUCLEOTIDE SEQUENCE</scope>
    <source>
        <strain evidence="1">UH-Tt-Lm1</strain>
    </source>
</reference>
<dbReference type="AlphaFoldDB" id="A0A9P6L8W7"/>
<evidence type="ECO:0008006" key="3">
    <source>
        <dbReference type="Google" id="ProtNLM"/>
    </source>
</evidence>
<comment type="caution">
    <text evidence="1">The sequence shown here is derived from an EMBL/GenBank/DDBJ whole genome shotgun (WGS) entry which is preliminary data.</text>
</comment>
<dbReference type="OrthoDB" id="2682083at2759"/>
<gene>
    <name evidence="1" type="ORF">BJ322DRAFT_1018577</name>
</gene>
<dbReference type="EMBL" id="WIUZ02000004">
    <property type="protein sequence ID" value="KAF9787863.1"/>
    <property type="molecule type" value="Genomic_DNA"/>
</dbReference>
<evidence type="ECO:0000313" key="1">
    <source>
        <dbReference type="EMBL" id="KAF9787863.1"/>
    </source>
</evidence>
<organism evidence="1 2">
    <name type="scientific">Thelephora terrestris</name>
    <dbReference type="NCBI Taxonomy" id="56493"/>
    <lineage>
        <taxon>Eukaryota</taxon>
        <taxon>Fungi</taxon>
        <taxon>Dikarya</taxon>
        <taxon>Basidiomycota</taxon>
        <taxon>Agaricomycotina</taxon>
        <taxon>Agaricomycetes</taxon>
        <taxon>Thelephorales</taxon>
        <taxon>Thelephoraceae</taxon>
        <taxon>Thelephora</taxon>
    </lineage>
</organism>
<evidence type="ECO:0000313" key="2">
    <source>
        <dbReference type="Proteomes" id="UP000736335"/>
    </source>
</evidence>
<accession>A0A9P6L8W7</accession>
<name>A0A9P6L8W7_9AGAM</name>
<proteinExistence type="predicted"/>
<sequence>MSGHYDSFPPLPTEIIISIVETAARQRETALNLCLVSKTIYNLIKPILYHSIQVKWYNFQRFHQWFFNFSPVDPHKRHRSLIRDLTIVCRTSYLFRIVDTCDKLERLVCSADIAESTRTESRPKELIICADNDTSTLYGGYIPPGVFTESVTHLYVNLPVLGQKFVETVEGMKCVKYVGASLITTRDPGAEEGVIDGMLGLLDIERLVGIFVYDRSTTITGVWKRLARVEDKRLVVAIQAVVDWEVDLVHAACSGVSPWEKMKGLEGWRKDIAGS</sequence>
<reference evidence="1" key="2">
    <citation type="submission" date="2020-11" db="EMBL/GenBank/DDBJ databases">
        <authorList>
            <consortium name="DOE Joint Genome Institute"/>
            <person name="Kuo A."/>
            <person name="Miyauchi S."/>
            <person name="Kiss E."/>
            <person name="Drula E."/>
            <person name="Kohler A."/>
            <person name="Sanchez-Garcia M."/>
            <person name="Andreopoulos B."/>
            <person name="Barry K.W."/>
            <person name="Bonito G."/>
            <person name="Buee M."/>
            <person name="Carver A."/>
            <person name="Chen C."/>
            <person name="Cichocki N."/>
            <person name="Clum A."/>
            <person name="Culley D."/>
            <person name="Crous P.W."/>
            <person name="Fauchery L."/>
            <person name="Girlanda M."/>
            <person name="Hayes R."/>
            <person name="Keri Z."/>
            <person name="Labutti K."/>
            <person name="Lipzen A."/>
            <person name="Lombard V."/>
            <person name="Magnuson J."/>
            <person name="Maillard F."/>
            <person name="Morin E."/>
            <person name="Murat C."/>
            <person name="Nolan M."/>
            <person name="Ohm R."/>
            <person name="Pangilinan J."/>
            <person name="Pereira M."/>
            <person name="Perotto S."/>
            <person name="Peter M."/>
            <person name="Riley R."/>
            <person name="Sitrit Y."/>
            <person name="Stielow B."/>
            <person name="Szollosi G."/>
            <person name="Zifcakova L."/>
            <person name="Stursova M."/>
            <person name="Spatafora J.W."/>
            <person name="Tedersoo L."/>
            <person name="Vaario L.-M."/>
            <person name="Yamada A."/>
            <person name="Yan M."/>
            <person name="Wang P."/>
            <person name="Xu J."/>
            <person name="Bruns T."/>
            <person name="Baldrian P."/>
            <person name="Vilgalys R."/>
            <person name="Henrissat B."/>
            <person name="Grigoriev I.V."/>
            <person name="Hibbett D."/>
            <person name="Nagy L.G."/>
            <person name="Martin F.M."/>
        </authorList>
    </citation>
    <scope>NUCLEOTIDE SEQUENCE</scope>
    <source>
        <strain evidence="1">UH-Tt-Lm1</strain>
    </source>
</reference>
<protein>
    <recommendedName>
        <fullName evidence="3">F-box domain-containing protein</fullName>
    </recommendedName>
</protein>
<dbReference type="Proteomes" id="UP000736335">
    <property type="component" value="Unassembled WGS sequence"/>
</dbReference>